<feature type="region of interest" description="Disordered" evidence="1">
    <location>
        <begin position="196"/>
        <end position="218"/>
    </location>
</feature>
<gene>
    <name evidence="2" type="ORF">TR51_19000</name>
</gene>
<evidence type="ECO:0000256" key="1">
    <source>
        <dbReference type="SAM" id="MobiDB-lite"/>
    </source>
</evidence>
<evidence type="ECO:0000313" key="2">
    <source>
        <dbReference type="EMBL" id="KIQ65825.1"/>
    </source>
</evidence>
<reference evidence="2 3" key="1">
    <citation type="submission" date="2015-02" db="EMBL/GenBank/DDBJ databases">
        <title>Draft genome sequence of Kitasatospora griseola MF730-N6, a bafilomycin, terpentecin and satosporin producer.</title>
        <authorList>
            <person name="Arens J.C."/>
            <person name="Haltli B."/>
            <person name="Kerr R.G."/>
        </authorList>
    </citation>
    <scope>NUCLEOTIDE SEQUENCE [LARGE SCALE GENOMIC DNA]</scope>
    <source>
        <strain evidence="2 3">MF730-N6</strain>
    </source>
</reference>
<accession>A0A0D0NC83</accession>
<proteinExistence type="predicted"/>
<comment type="caution">
    <text evidence="2">The sequence shown here is derived from an EMBL/GenBank/DDBJ whole genome shotgun (WGS) entry which is preliminary data.</text>
</comment>
<dbReference type="PATRIC" id="fig|2064.6.peg.4083"/>
<dbReference type="EMBL" id="JXZB01000002">
    <property type="protein sequence ID" value="KIQ65825.1"/>
    <property type="molecule type" value="Genomic_DNA"/>
</dbReference>
<protein>
    <submittedName>
        <fullName evidence="2">Uncharacterized protein</fullName>
    </submittedName>
</protein>
<organism evidence="2 3">
    <name type="scientific">Kitasatospora griseola</name>
    <name type="common">Streptomyces griseolosporeus</name>
    <dbReference type="NCBI Taxonomy" id="2064"/>
    <lineage>
        <taxon>Bacteria</taxon>
        <taxon>Bacillati</taxon>
        <taxon>Actinomycetota</taxon>
        <taxon>Actinomycetes</taxon>
        <taxon>Kitasatosporales</taxon>
        <taxon>Streptomycetaceae</taxon>
        <taxon>Kitasatospora</taxon>
    </lineage>
</organism>
<keyword evidence="3" id="KW-1185">Reference proteome</keyword>
<sequence>MSCAAGMYGLLPEGPPAGPRPRRRWPFLRGRAAGAGTDRVPNSCLRASSARCGWCSANRSRPGGGEVHGVPAAAPHAGHCPPATCSAVSCRPIEGVIPGPRRLCSRSWGAAVMRSSWVPTVPSGPGHHCPAPAPHFGQATSSASPGRHRPPATAMFGPDIPVTDADTLRHTDTPHAATTMLRITPDGDLAHIRHGARDQAHGSDPNRFLQHLRETATR</sequence>
<dbReference type="Proteomes" id="UP000032066">
    <property type="component" value="Unassembled WGS sequence"/>
</dbReference>
<evidence type="ECO:0000313" key="3">
    <source>
        <dbReference type="Proteomes" id="UP000032066"/>
    </source>
</evidence>
<name>A0A0D0NC83_KITGR</name>
<dbReference type="AlphaFoldDB" id="A0A0D0NC83"/>